<dbReference type="AlphaFoldDB" id="A0A410WZ12"/>
<accession>A0A410WZ12</accession>
<dbReference type="PANTHER" id="PTHR30328:SF54">
    <property type="entry name" value="HTH-TYPE TRANSCRIPTIONAL REPRESSOR SCO4008"/>
    <property type="match status" value="1"/>
</dbReference>
<organism evidence="5 6">
    <name type="scientific">Paenibacillus chitinolyticus</name>
    <dbReference type="NCBI Taxonomy" id="79263"/>
    <lineage>
        <taxon>Bacteria</taxon>
        <taxon>Bacillati</taxon>
        <taxon>Bacillota</taxon>
        <taxon>Bacilli</taxon>
        <taxon>Bacillales</taxon>
        <taxon>Paenibacillaceae</taxon>
        <taxon>Paenibacillus</taxon>
    </lineage>
</organism>
<dbReference type="Gene3D" id="1.10.357.10">
    <property type="entry name" value="Tetracycline Repressor, domain 2"/>
    <property type="match status" value="1"/>
</dbReference>
<dbReference type="OrthoDB" id="9780939at2"/>
<feature type="domain" description="HTH tetR-type" evidence="3">
    <location>
        <begin position="5"/>
        <end position="65"/>
    </location>
</feature>
<dbReference type="PANTHER" id="PTHR30328">
    <property type="entry name" value="TRANSCRIPTIONAL REPRESSOR"/>
    <property type="match status" value="1"/>
</dbReference>
<dbReference type="InterPro" id="IPR050109">
    <property type="entry name" value="HTH-type_TetR-like_transc_reg"/>
</dbReference>
<dbReference type="InterPro" id="IPR009057">
    <property type="entry name" value="Homeodomain-like_sf"/>
</dbReference>
<evidence type="ECO:0000259" key="3">
    <source>
        <dbReference type="PROSITE" id="PS50977"/>
    </source>
</evidence>
<dbReference type="InterPro" id="IPR036271">
    <property type="entry name" value="Tet_transcr_reg_TetR-rel_C_sf"/>
</dbReference>
<dbReference type="GO" id="GO:0003677">
    <property type="term" value="F:DNA binding"/>
    <property type="evidence" value="ECO:0007669"/>
    <property type="project" value="UniProtKB-UniRule"/>
</dbReference>
<dbReference type="RefSeq" id="WP_042226830.1">
    <property type="nucleotide sequence ID" value="NZ_CP026520.1"/>
</dbReference>
<evidence type="ECO:0000313" key="7">
    <source>
        <dbReference type="Proteomes" id="UP001527202"/>
    </source>
</evidence>
<dbReference type="Gene3D" id="1.10.10.60">
    <property type="entry name" value="Homeodomain-like"/>
    <property type="match status" value="1"/>
</dbReference>
<dbReference type="InterPro" id="IPR023772">
    <property type="entry name" value="DNA-bd_HTH_TetR-type_CS"/>
</dbReference>
<evidence type="ECO:0000256" key="2">
    <source>
        <dbReference type="PROSITE-ProRule" id="PRU00335"/>
    </source>
</evidence>
<dbReference type="GO" id="GO:0006355">
    <property type="term" value="P:regulation of DNA-templated transcription"/>
    <property type="evidence" value="ECO:0007669"/>
    <property type="project" value="UniProtKB-ARBA"/>
</dbReference>
<dbReference type="PROSITE" id="PS50977">
    <property type="entry name" value="HTH_TETR_2"/>
    <property type="match status" value="1"/>
</dbReference>
<protein>
    <submittedName>
        <fullName evidence="5">TetR/AcrR family transcriptional regulator</fullName>
    </submittedName>
</protein>
<feature type="DNA-binding region" description="H-T-H motif" evidence="2">
    <location>
        <begin position="28"/>
        <end position="47"/>
    </location>
</feature>
<dbReference type="KEGG" id="pchi:PC41400_18745"/>
<reference evidence="4 7" key="2">
    <citation type="submission" date="2022-05" db="EMBL/GenBank/DDBJ databases">
        <title>Genome Sequencing of Bee-Associated Microbes.</title>
        <authorList>
            <person name="Dunlap C."/>
        </authorList>
    </citation>
    <scope>NUCLEOTIDE SEQUENCE [LARGE SCALE GENOMIC DNA]</scope>
    <source>
        <strain evidence="4 7">NRRL B-23120</strain>
    </source>
</reference>
<evidence type="ECO:0000313" key="4">
    <source>
        <dbReference type="EMBL" id="MCY9596584.1"/>
    </source>
</evidence>
<name>A0A410WZ12_9BACL</name>
<evidence type="ECO:0000256" key="1">
    <source>
        <dbReference type="ARBA" id="ARBA00023125"/>
    </source>
</evidence>
<dbReference type="EMBL" id="CP026520">
    <property type="protein sequence ID" value="QAV19590.1"/>
    <property type="molecule type" value="Genomic_DNA"/>
</dbReference>
<reference evidence="5 6" key="1">
    <citation type="submission" date="2018-01" db="EMBL/GenBank/DDBJ databases">
        <title>The whole genome sequencing and assembly of Paenibacillus chitinolyticus KCCM 41400 strain.</title>
        <authorList>
            <person name="Kim J.-Y."/>
            <person name="Park M.-K."/>
            <person name="Lee Y.-J."/>
            <person name="Yi H."/>
            <person name="Bahn Y.-S."/>
            <person name="Kim J.F."/>
            <person name="Lee D.-W."/>
        </authorList>
    </citation>
    <scope>NUCLEOTIDE SEQUENCE [LARGE SCALE GENOMIC DNA]</scope>
    <source>
        <strain evidence="5 6">KCCM 41400</strain>
    </source>
</reference>
<dbReference type="GeneID" id="95376835"/>
<dbReference type="SUPFAM" id="SSF46689">
    <property type="entry name" value="Homeodomain-like"/>
    <property type="match status" value="1"/>
</dbReference>
<gene>
    <name evidence="4" type="ORF">M5X16_12450</name>
    <name evidence="5" type="ORF">PC41400_18745</name>
</gene>
<dbReference type="InterPro" id="IPR001647">
    <property type="entry name" value="HTH_TetR"/>
</dbReference>
<dbReference type="PROSITE" id="PS01081">
    <property type="entry name" value="HTH_TETR_1"/>
    <property type="match status" value="1"/>
</dbReference>
<dbReference type="PRINTS" id="PR00455">
    <property type="entry name" value="HTHTETR"/>
</dbReference>
<keyword evidence="7" id="KW-1185">Reference proteome</keyword>
<dbReference type="Proteomes" id="UP001527202">
    <property type="component" value="Unassembled WGS sequence"/>
</dbReference>
<dbReference type="SUPFAM" id="SSF48498">
    <property type="entry name" value="Tetracyclin repressor-like, C-terminal domain"/>
    <property type="match status" value="1"/>
</dbReference>
<dbReference type="Proteomes" id="UP000288943">
    <property type="component" value="Chromosome"/>
</dbReference>
<sequence>MPIQLYARKEILEACLSVFARHGYKDTSTGMLAEAAGISKALIFHHFKSKKTLYLSLLDHCFEKAREELRVDTVPDYEDFFEAIDTYSRKKLDYFRKHPDEIKLIYEVYYSTPEELKEDIAKKYGHVFASKYEVWERLFDKVPLRNGVDRKNAFELIVITLEHFENKFVAEVTDLSAIDDEYIENMFTKMNEFCAMIRQGISQDHT</sequence>
<keyword evidence="1 2" id="KW-0238">DNA-binding</keyword>
<evidence type="ECO:0000313" key="5">
    <source>
        <dbReference type="EMBL" id="QAV19590.1"/>
    </source>
</evidence>
<evidence type="ECO:0000313" key="6">
    <source>
        <dbReference type="Proteomes" id="UP000288943"/>
    </source>
</evidence>
<proteinExistence type="predicted"/>
<dbReference type="EMBL" id="JAMDMJ010000013">
    <property type="protein sequence ID" value="MCY9596584.1"/>
    <property type="molecule type" value="Genomic_DNA"/>
</dbReference>
<dbReference type="Pfam" id="PF00440">
    <property type="entry name" value="TetR_N"/>
    <property type="match status" value="1"/>
</dbReference>